<comment type="caution">
    <text evidence="1">The sequence shown here is derived from an EMBL/GenBank/DDBJ whole genome shotgun (WGS) entry which is preliminary data.</text>
</comment>
<protein>
    <submittedName>
        <fullName evidence="1">Uncharacterized protein</fullName>
    </submittedName>
</protein>
<name>A0A374NM61_9FIRM</name>
<evidence type="ECO:0000313" key="2">
    <source>
        <dbReference type="Proteomes" id="UP000262524"/>
    </source>
</evidence>
<dbReference type="EMBL" id="QSOE01000045">
    <property type="protein sequence ID" value="RGI87495.1"/>
    <property type="molecule type" value="Genomic_DNA"/>
</dbReference>
<sequence length="175" mass="20449">MDKTIEYQLNIILCVRIMNKKELMKMVGNHKEIVNQYLEGKVSEEELKNTIGLYQTYIVNTYKGQFSCQGKTELIQRITESMEDGNNPTEDCILKDLGLSMDCASHGGTFQEFQEMLYLKDIMDIHITYDIYHYIANKLKETGMCIREMEVSELYELANNYMKIFCSDKIYLLGK</sequence>
<proteinExistence type="predicted"/>
<organism evidence="1 2">
    <name type="scientific">Anaerobutyricum hallii</name>
    <dbReference type="NCBI Taxonomy" id="39488"/>
    <lineage>
        <taxon>Bacteria</taxon>
        <taxon>Bacillati</taxon>
        <taxon>Bacillota</taxon>
        <taxon>Clostridia</taxon>
        <taxon>Lachnospirales</taxon>
        <taxon>Lachnospiraceae</taxon>
        <taxon>Anaerobutyricum</taxon>
    </lineage>
</organism>
<dbReference type="AlphaFoldDB" id="A0A374NM61"/>
<dbReference type="Proteomes" id="UP000262524">
    <property type="component" value="Unassembled WGS sequence"/>
</dbReference>
<accession>A0A374NM61</accession>
<gene>
    <name evidence="1" type="ORF">DXD91_08250</name>
</gene>
<reference evidence="1 2" key="1">
    <citation type="submission" date="2018-08" db="EMBL/GenBank/DDBJ databases">
        <title>A genome reference for cultivated species of the human gut microbiota.</title>
        <authorList>
            <person name="Zou Y."/>
            <person name="Xue W."/>
            <person name="Luo G."/>
        </authorList>
    </citation>
    <scope>NUCLEOTIDE SEQUENCE [LARGE SCALE GENOMIC DNA]</scope>
    <source>
        <strain evidence="1 2">TM10-1AC</strain>
    </source>
</reference>
<evidence type="ECO:0000313" key="1">
    <source>
        <dbReference type="EMBL" id="RGI87495.1"/>
    </source>
</evidence>